<evidence type="ECO:0000256" key="4">
    <source>
        <dbReference type="ARBA" id="ARBA00023125"/>
    </source>
</evidence>
<dbReference type="GO" id="GO:0030170">
    <property type="term" value="F:pyridoxal phosphate binding"/>
    <property type="evidence" value="ECO:0007669"/>
    <property type="project" value="InterPro"/>
</dbReference>
<sequence length="510" mass="55032">MADQLKSAFTRHAGAAPGARTLHEWLKSQVADGSLAVGARLPSTRALALDLGVSRTTVTAAYEQLAAEGYLETAPGSRARVAAGAAQRSRARSMPAAAQQHGRPRLSSYGQRVDALASALPPAAGDGGPAPIDFLYGALAFDDFPTLAWRRAYNRAIVQRQSSLSYDAPEGEPALRMALQGYLRRARGLVCSADQIVVVQGSQQAIDLCARVLVDPGETVLMEEPCYLMARRVFEAQGACLQEMAVDEQGLDTSALAGRQARLAYVTPSHQFPLGGVLPIGRRQQLLAWARATGAWILEDDYDGEFRYGLRPIDALQSIDEVGCVIHVGTFSKALSPQMRMGYLVLPPSLVPVFREARRLADRHAPRLDQLVLAALIEDGSYERHVRAARRRNEGRRAALLQALERHLPGAVQVEGSASGLHVVAWVPAVHQRDEIALVRLARERGVGVRPISPLYAAGDAHRRQSCAGLVLGYASLQPQAIEQGVRRLAGVVRDGQKKGGAFEAPPCRR</sequence>
<dbReference type="InterPro" id="IPR015421">
    <property type="entry name" value="PyrdxlP-dep_Trfase_major"/>
</dbReference>
<dbReference type="KEGG" id="dac:Daci_2224"/>
<evidence type="ECO:0000256" key="1">
    <source>
        <dbReference type="ARBA" id="ARBA00005384"/>
    </source>
</evidence>
<dbReference type="HOGENOM" id="CLU_017584_0_1_4"/>
<evidence type="ECO:0000256" key="2">
    <source>
        <dbReference type="ARBA" id="ARBA00022898"/>
    </source>
</evidence>
<keyword evidence="8" id="KW-0808">Transferase</keyword>
<organism evidence="8 9">
    <name type="scientific">Delftia acidovorans (strain DSM 14801 / SPH-1)</name>
    <dbReference type="NCBI Taxonomy" id="398578"/>
    <lineage>
        <taxon>Bacteria</taxon>
        <taxon>Pseudomonadati</taxon>
        <taxon>Pseudomonadota</taxon>
        <taxon>Betaproteobacteria</taxon>
        <taxon>Burkholderiales</taxon>
        <taxon>Comamonadaceae</taxon>
        <taxon>Delftia</taxon>
    </lineage>
</organism>
<keyword evidence="2" id="KW-0663">Pyridoxal phosphate</keyword>
<keyword evidence="8" id="KW-0032">Aminotransferase</keyword>
<reference evidence="8 9" key="1">
    <citation type="journal article" date="2004" name="Appl. Environ. Microbiol.">
        <title>Mineralization of individual congeners of linear alkylbenzenesulfonate by defined pairs of heterotrophic bacteria.</title>
        <authorList>
            <person name="Schleheck D."/>
            <person name="Knepper T.P."/>
            <person name="Fischer K."/>
            <person name="Cook A.M."/>
        </authorList>
    </citation>
    <scope>NUCLEOTIDE SEQUENCE [LARGE SCALE GENOMIC DNA]</scope>
    <source>
        <strain evidence="9">DSM 14801 / SPH-1</strain>
    </source>
</reference>
<evidence type="ECO:0000259" key="7">
    <source>
        <dbReference type="PROSITE" id="PS50949"/>
    </source>
</evidence>
<dbReference type="InterPro" id="IPR036390">
    <property type="entry name" value="WH_DNA-bd_sf"/>
</dbReference>
<comment type="similarity">
    <text evidence="1">In the C-terminal section; belongs to the class-I pyridoxal-phosphate-dependent aminotransferase family.</text>
</comment>
<dbReference type="AlphaFoldDB" id="A9BYW9"/>
<dbReference type="InterPro" id="IPR000524">
    <property type="entry name" value="Tscrpt_reg_HTH_GntR"/>
</dbReference>
<name>A9BYW9_DELAS</name>
<keyword evidence="3" id="KW-0805">Transcription regulation</keyword>
<dbReference type="InterPro" id="IPR036388">
    <property type="entry name" value="WH-like_DNA-bd_sf"/>
</dbReference>
<evidence type="ECO:0000313" key="9">
    <source>
        <dbReference type="Proteomes" id="UP000000784"/>
    </source>
</evidence>
<dbReference type="PROSITE" id="PS50949">
    <property type="entry name" value="HTH_GNTR"/>
    <property type="match status" value="1"/>
</dbReference>
<evidence type="ECO:0000256" key="3">
    <source>
        <dbReference type="ARBA" id="ARBA00023015"/>
    </source>
</evidence>
<dbReference type="CDD" id="cd07377">
    <property type="entry name" value="WHTH_GntR"/>
    <property type="match status" value="1"/>
</dbReference>
<dbReference type="Pfam" id="PF00392">
    <property type="entry name" value="GntR"/>
    <property type="match status" value="1"/>
</dbReference>
<protein>
    <submittedName>
        <fullName evidence="8">Transcriptional regulator, GntR family with aminotransferase domain</fullName>
    </submittedName>
</protein>
<dbReference type="CDD" id="cd00609">
    <property type="entry name" value="AAT_like"/>
    <property type="match status" value="1"/>
</dbReference>
<dbReference type="Pfam" id="PF00155">
    <property type="entry name" value="Aminotran_1_2"/>
    <property type="match status" value="1"/>
</dbReference>
<evidence type="ECO:0000256" key="5">
    <source>
        <dbReference type="ARBA" id="ARBA00023163"/>
    </source>
</evidence>
<dbReference type="SMART" id="SM00345">
    <property type="entry name" value="HTH_GNTR"/>
    <property type="match status" value="1"/>
</dbReference>
<dbReference type="GO" id="GO:0008483">
    <property type="term" value="F:transaminase activity"/>
    <property type="evidence" value="ECO:0007669"/>
    <property type="project" value="UniProtKB-KW"/>
</dbReference>
<dbReference type="eggNOG" id="COG1167">
    <property type="taxonomic scope" value="Bacteria"/>
</dbReference>
<keyword evidence="9" id="KW-1185">Reference proteome</keyword>
<dbReference type="EMBL" id="CP000884">
    <property type="protein sequence ID" value="ABX34864.1"/>
    <property type="molecule type" value="Genomic_DNA"/>
</dbReference>
<gene>
    <name evidence="8" type="ordered locus">Daci_2224</name>
</gene>
<dbReference type="Gene3D" id="3.40.640.10">
    <property type="entry name" value="Type I PLP-dependent aspartate aminotransferase-like (Major domain)"/>
    <property type="match status" value="1"/>
</dbReference>
<dbReference type="SUPFAM" id="SSF53383">
    <property type="entry name" value="PLP-dependent transferases"/>
    <property type="match status" value="1"/>
</dbReference>
<dbReference type="PANTHER" id="PTHR46577:SF1">
    <property type="entry name" value="HTH-TYPE TRANSCRIPTIONAL REGULATORY PROTEIN GABR"/>
    <property type="match status" value="1"/>
</dbReference>
<feature type="region of interest" description="Disordered" evidence="6">
    <location>
        <begin position="82"/>
        <end position="105"/>
    </location>
</feature>
<dbReference type="GO" id="GO:0003700">
    <property type="term" value="F:DNA-binding transcription factor activity"/>
    <property type="evidence" value="ECO:0007669"/>
    <property type="project" value="InterPro"/>
</dbReference>
<keyword evidence="5" id="KW-0804">Transcription</keyword>
<dbReference type="SUPFAM" id="SSF46785">
    <property type="entry name" value="Winged helix' DNA-binding domain"/>
    <property type="match status" value="1"/>
</dbReference>
<keyword evidence="4" id="KW-0238">DNA-binding</keyword>
<dbReference type="InterPro" id="IPR015424">
    <property type="entry name" value="PyrdxlP-dep_Trfase"/>
</dbReference>
<dbReference type="Proteomes" id="UP000000784">
    <property type="component" value="Chromosome"/>
</dbReference>
<dbReference type="InterPro" id="IPR004839">
    <property type="entry name" value="Aminotransferase_I/II_large"/>
</dbReference>
<accession>A9BYW9</accession>
<dbReference type="PANTHER" id="PTHR46577">
    <property type="entry name" value="HTH-TYPE TRANSCRIPTIONAL REGULATORY PROTEIN GABR"/>
    <property type="match status" value="1"/>
</dbReference>
<dbReference type="Gene3D" id="1.10.10.10">
    <property type="entry name" value="Winged helix-like DNA-binding domain superfamily/Winged helix DNA-binding domain"/>
    <property type="match status" value="1"/>
</dbReference>
<dbReference type="PRINTS" id="PR00035">
    <property type="entry name" value="HTHGNTR"/>
</dbReference>
<proteinExistence type="inferred from homology"/>
<reference evidence="9" key="2">
    <citation type="submission" date="2007-11" db="EMBL/GenBank/DDBJ databases">
        <title>Complete sequence of Delftia acidovorans DSM 14801 / SPH-1.</title>
        <authorList>
            <person name="Copeland A."/>
            <person name="Lucas S."/>
            <person name="Lapidus A."/>
            <person name="Barry K."/>
            <person name="Glavina del Rio T."/>
            <person name="Dalin E."/>
            <person name="Tice H."/>
            <person name="Pitluck S."/>
            <person name="Lowry S."/>
            <person name="Clum A."/>
            <person name="Schmutz J."/>
            <person name="Larimer F."/>
            <person name="Land M."/>
            <person name="Hauser L."/>
            <person name="Kyrpides N."/>
            <person name="Kim E."/>
            <person name="Schleheck D."/>
            <person name="Richardson P."/>
        </authorList>
    </citation>
    <scope>NUCLEOTIDE SEQUENCE [LARGE SCALE GENOMIC DNA]</scope>
    <source>
        <strain evidence="9">DSM 14801 / SPH-1</strain>
    </source>
</reference>
<dbReference type="STRING" id="398578.Daci_2224"/>
<evidence type="ECO:0000313" key="8">
    <source>
        <dbReference type="EMBL" id="ABX34864.1"/>
    </source>
</evidence>
<dbReference type="InterPro" id="IPR051446">
    <property type="entry name" value="HTH_trans_reg/aminotransferase"/>
</dbReference>
<dbReference type="GO" id="GO:0003677">
    <property type="term" value="F:DNA binding"/>
    <property type="evidence" value="ECO:0007669"/>
    <property type="project" value="UniProtKB-KW"/>
</dbReference>
<feature type="domain" description="HTH gntR-type" evidence="7">
    <location>
        <begin position="16"/>
        <end position="84"/>
    </location>
</feature>
<evidence type="ECO:0000256" key="6">
    <source>
        <dbReference type="SAM" id="MobiDB-lite"/>
    </source>
</evidence>